<dbReference type="InterPro" id="IPR036164">
    <property type="entry name" value="bL21-like_sf"/>
</dbReference>
<dbReference type="SUPFAM" id="SSF141091">
    <property type="entry name" value="L21p-like"/>
    <property type="match status" value="1"/>
</dbReference>
<dbReference type="PANTHER" id="PTHR21349:SF0">
    <property type="entry name" value="LARGE RIBOSOMAL SUBUNIT PROTEIN BL21M"/>
    <property type="match status" value="1"/>
</dbReference>
<keyword evidence="8" id="KW-1185">Reference proteome</keyword>
<dbReference type="GO" id="GO:0019843">
    <property type="term" value="F:rRNA binding"/>
    <property type="evidence" value="ECO:0007669"/>
    <property type="project" value="UniProtKB-KW"/>
</dbReference>
<dbReference type="GO" id="GO:0006412">
    <property type="term" value="P:translation"/>
    <property type="evidence" value="ECO:0007669"/>
    <property type="project" value="InterPro"/>
</dbReference>
<evidence type="ECO:0000256" key="1">
    <source>
        <dbReference type="ARBA" id="ARBA00008563"/>
    </source>
</evidence>
<dbReference type="InterPro" id="IPR018258">
    <property type="entry name" value="Ribosomal_bL21_CS"/>
</dbReference>
<dbReference type="OrthoDB" id="5994at2759"/>
<dbReference type="Proteomes" id="UP000241769">
    <property type="component" value="Unassembled WGS sequence"/>
</dbReference>
<sequence length="214" mass="23677">MPTRARIEPPMCDTPTSSSRAVPLAVRPIPQTIISPLCIRSFSQTTILSEPEAAQTVEETQTVVPVSPPPPNAVLDSFAVVHIGGHQYKVTHGDTVVTNRVLGPDIGTNIRLEKVLLIGTKDTTVIGTPVVENAYVEATVEEHSLAEKVIVFKKKRRKNYQRTNGFRQQVTALRIGHVVINLSEGDTYAYRFMQPHRNFFARAGKIPKLLIFVT</sequence>
<dbReference type="GO" id="GO:0003735">
    <property type="term" value="F:structural constituent of ribosome"/>
    <property type="evidence" value="ECO:0007669"/>
    <property type="project" value="InterPro"/>
</dbReference>
<dbReference type="STRING" id="1890364.A0A2P6MPA4"/>
<dbReference type="PROSITE" id="PS01169">
    <property type="entry name" value="RIBOSOMAL_L21"/>
    <property type="match status" value="1"/>
</dbReference>
<dbReference type="NCBIfam" id="TIGR00061">
    <property type="entry name" value="L21"/>
    <property type="match status" value="1"/>
</dbReference>
<comment type="caution">
    <text evidence="7">The sequence shown here is derived from an EMBL/GenBank/DDBJ whole genome shotgun (WGS) entry which is preliminary data.</text>
</comment>
<reference evidence="7 8" key="1">
    <citation type="journal article" date="2018" name="Genome Biol. Evol.">
        <title>Multiple Roots of Fruiting Body Formation in Amoebozoa.</title>
        <authorList>
            <person name="Hillmann F."/>
            <person name="Forbes G."/>
            <person name="Novohradska S."/>
            <person name="Ferling I."/>
            <person name="Riege K."/>
            <person name="Groth M."/>
            <person name="Westermann M."/>
            <person name="Marz M."/>
            <person name="Spaller T."/>
            <person name="Winckler T."/>
            <person name="Schaap P."/>
            <person name="Glockner G."/>
        </authorList>
    </citation>
    <scope>NUCLEOTIDE SEQUENCE [LARGE SCALE GENOMIC DNA]</scope>
    <source>
        <strain evidence="7 8">Jena</strain>
    </source>
</reference>
<evidence type="ECO:0000256" key="4">
    <source>
        <dbReference type="ARBA" id="ARBA00022980"/>
    </source>
</evidence>
<name>A0A2P6MPA4_9EUKA</name>
<gene>
    <name evidence="7" type="ORF">PROFUN_02557</name>
</gene>
<evidence type="ECO:0000256" key="2">
    <source>
        <dbReference type="ARBA" id="ARBA00022730"/>
    </source>
</evidence>
<evidence type="ECO:0000256" key="6">
    <source>
        <dbReference type="ARBA" id="ARBA00044129"/>
    </source>
</evidence>
<comment type="similarity">
    <text evidence="1">Belongs to the bacterial ribosomal protein bL21 family.</text>
</comment>
<keyword evidence="2" id="KW-0699">rRNA-binding</keyword>
<evidence type="ECO:0000256" key="3">
    <source>
        <dbReference type="ARBA" id="ARBA00022884"/>
    </source>
</evidence>
<dbReference type="AlphaFoldDB" id="A0A2P6MPA4"/>
<dbReference type="Pfam" id="PF00829">
    <property type="entry name" value="Ribosomal_L21p"/>
    <property type="match status" value="1"/>
</dbReference>
<evidence type="ECO:0000256" key="5">
    <source>
        <dbReference type="ARBA" id="ARBA00023274"/>
    </source>
</evidence>
<dbReference type="PANTHER" id="PTHR21349">
    <property type="entry name" value="50S RIBOSOMAL PROTEIN L21"/>
    <property type="match status" value="1"/>
</dbReference>
<keyword evidence="4" id="KW-0689">Ribosomal protein</keyword>
<dbReference type="EMBL" id="MDYQ01000599">
    <property type="protein sequence ID" value="PRP73548.1"/>
    <property type="molecule type" value="Genomic_DNA"/>
</dbReference>
<keyword evidence="3" id="KW-0694">RNA-binding</keyword>
<dbReference type="InterPro" id="IPR001787">
    <property type="entry name" value="Ribosomal_bL21"/>
</dbReference>
<evidence type="ECO:0000313" key="8">
    <source>
        <dbReference type="Proteomes" id="UP000241769"/>
    </source>
</evidence>
<dbReference type="GO" id="GO:0005762">
    <property type="term" value="C:mitochondrial large ribosomal subunit"/>
    <property type="evidence" value="ECO:0007669"/>
    <property type="project" value="TreeGrafter"/>
</dbReference>
<dbReference type="InParanoid" id="A0A2P6MPA4"/>
<protein>
    <recommendedName>
        <fullName evidence="6">Large ribosomal subunit protein bL21m</fullName>
    </recommendedName>
</protein>
<accession>A0A2P6MPA4</accession>
<proteinExistence type="inferred from homology"/>
<dbReference type="HAMAP" id="MF_01363">
    <property type="entry name" value="Ribosomal_bL21"/>
    <property type="match status" value="1"/>
</dbReference>
<organism evidence="7 8">
    <name type="scientific">Planoprotostelium fungivorum</name>
    <dbReference type="NCBI Taxonomy" id="1890364"/>
    <lineage>
        <taxon>Eukaryota</taxon>
        <taxon>Amoebozoa</taxon>
        <taxon>Evosea</taxon>
        <taxon>Variosea</taxon>
        <taxon>Cavosteliida</taxon>
        <taxon>Cavosteliaceae</taxon>
        <taxon>Planoprotostelium</taxon>
    </lineage>
</organism>
<dbReference type="InterPro" id="IPR028909">
    <property type="entry name" value="bL21-like"/>
</dbReference>
<evidence type="ECO:0000313" key="7">
    <source>
        <dbReference type="EMBL" id="PRP73548.1"/>
    </source>
</evidence>
<keyword evidence="5" id="KW-0687">Ribonucleoprotein</keyword>